<name>A0AAV4UFH6_9ARAC</name>
<organism evidence="1 2">
    <name type="scientific">Caerostris darwini</name>
    <dbReference type="NCBI Taxonomy" id="1538125"/>
    <lineage>
        <taxon>Eukaryota</taxon>
        <taxon>Metazoa</taxon>
        <taxon>Ecdysozoa</taxon>
        <taxon>Arthropoda</taxon>
        <taxon>Chelicerata</taxon>
        <taxon>Arachnida</taxon>
        <taxon>Araneae</taxon>
        <taxon>Araneomorphae</taxon>
        <taxon>Entelegynae</taxon>
        <taxon>Araneoidea</taxon>
        <taxon>Araneidae</taxon>
        <taxon>Caerostris</taxon>
    </lineage>
</organism>
<comment type="caution">
    <text evidence="1">The sequence shown here is derived from an EMBL/GenBank/DDBJ whole genome shotgun (WGS) entry which is preliminary data.</text>
</comment>
<keyword evidence="2" id="KW-1185">Reference proteome</keyword>
<gene>
    <name evidence="1" type="ORF">CDAR_220431</name>
</gene>
<protein>
    <submittedName>
        <fullName evidence="1">Uncharacterized protein</fullName>
    </submittedName>
</protein>
<accession>A0AAV4UFH6</accession>
<dbReference type="EMBL" id="BPLQ01011204">
    <property type="protein sequence ID" value="GIY56552.1"/>
    <property type="molecule type" value="Genomic_DNA"/>
</dbReference>
<evidence type="ECO:0000313" key="2">
    <source>
        <dbReference type="Proteomes" id="UP001054837"/>
    </source>
</evidence>
<dbReference type="AlphaFoldDB" id="A0AAV4UFH6"/>
<proteinExistence type="predicted"/>
<evidence type="ECO:0000313" key="1">
    <source>
        <dbReference type="EMBL" id="GIY56552.1"/>
    </source>
</evidence>
<sequence>MAHFRLMTARPSLLNHPATSTGKMFPFIYADPSASFVGSIMYLLDPSNLICIGSCGRSTVCTNRGGLSLEFVPQDEIASAACLPASGGDGSHLPNDCAAAITQPPGYINGEDVPFIYADPSASFVGSIMYLLDPSNLICLGSCGRSTVCTNSRRLSLEFVPQDEIASPALPASG</sequence>
<dbReference type="Proteomes" id="UP001054837">
    <property type="component" value="Unassembled WGS sequence"/>
</dbReference>
<reference evidence="1 2" key="1">
    <citation type="submission" date="2021-06" db="EMBL/GenBank/DDBJ databases">
        <title>Caerostris darwini draft genome.</title>
        <authorList>
            <person name="Kono N."/>
            <person name="Arakawa K."/>
        </authorList>
    </citation>
    <scope>NUCLEOTIDE SEQUENCE [LARGE SCALE GENOMIC DNA]</scope>
</reference>